<name>A0ABS7XGX1_9GAMM</name>
<dbReference type="RefSeq" id="WP_205313526.1">
    <property type="nucleotide sequence ID" value="NZ_JAERPS020000011.1"/>
</dbReference>
<proteinExistence type="predicted"/>
<keyword evidence="3" id="KW-1185">Reference proteome</keyword>
<evidence type="ECO:0000313" key="2">
    <source>
        <dbReference type="EMBL" id="MBZ9613787.1"/>
    </source>
</evidence>
<evidence type="ECO:0000256" key="1">
    <source>
        <dbReference type="SAM" id="MobiDB-lite"/>
    </source>
</evidence>
<sequence length="129" mass="13972">MPDISTITTSPITTIAAALIQNALGKDDVTDRSQGSGTSEEVQDFKDDLNTISKPQSDKSKIRVLKPGVTVAELLDKAPGVLGDNGRKQTENGDIGTHGSYSTPNENGQNVETLTVRERKNVWKYRESN</sequence>
<feature type="compositionally biased region" description="Polar residues" evidence="1">
    <location>
        <begin position="99"/>
        <end position="108"/>
    </location>
</feature>
<organism evidence="2 3">
    <name type="scientific">Rheinheimera maricola</name>
    <dbReference type="NCBI Taxonomy" id="2793282"/>
    <lineage>
        <taxon>Bacteria</taxon>
        <taxon>Pseudomonadati</taxon>
        <taxon>Pseudomonadota</taxon>
        <taxon>Gammaproteobacteria</taxon>
        <taxon>Chromatiales</taxon>
        <taxon>Chromatiaceae</taxon>
        <taxon>Rheinheimera</taxon>
    </lineage>
</organism>
<gene>
    <name evidence="2" type="ORF">I4W93_019515</name>
</gene>
<reference evidence="2 3" key="1">
    <citation type="submission" date="2020-12" db="EMBL/GenBank/DDBJ databases">
        <authorList>
            <person name="Ruan W."/>
            <person name="Khan S.A."/>
            <person name="Jeon C.O."/>
        </authorList>
    </citation>
    <scope>NUCLEOTIDE SEQUENCE [LARGE SCALE GENOMIC DNA]</scope>
    <source>
        <strain evidence="2 3">MA-13</strain>
    </source>
</reference>
<dbReference type="Proteomes" id="UP000663814">
    <property type="component" value="Unassembled WGS sequence"/>
</dbReference>
<feature type="region of interest" description="Disordered" evidence="1">
    <location>
        <begin position="28"/>
        <end position="60"/>
    </location>
</feature>
<protein>
    <submittedName>
        <fullName evidence="2">Uncharacterized protein</fullName>
    </submittedName>
</protein>
<feature type="region of interest" description="Disordered" evidence="1">
    <location>
        <begin position="79"/>
        <end position="108"/>
    </location>
</feature>
<comment type="caution">
    <text evidence="2">The sequence shown here is derived from an EMBL/GenBank/DDBJ whole genome shotgun (WGS) entry which is preliminary data.</text>
</comment>
<evidence type="ECO:0000313" key="3">
    <source>
        <dbReference type="Proteomes" id="UP000663814"/>
    </source>
</evidence>
<reference evidence="2 3" key="2">
    <citation type="submission" date="2021-08" db="EMBL/GenBank/DDBJ databases">
        <title>Rheinheimera aquimaris sp. nov., isolated from seawater of the East Sea in Korea.</title>
        <authorList>
            <person name="Kim K.H."/>
            <person name="Wenting R."/>
            <person name="Kim K.R."/>
            <person name="Jeon C.O."/>
        </authorList>
    </citation>
    <scope>NUCLEOTIDE SEQUENCE [LARGE SCALE GENOMIC DNA]</scope>
    <source>
        <strain evidence="2 3">MA-13</strain>
    </source>
</reference>
<accession>A0ABS7XGX1</accession>
<dbReference type="EMBL" id="JAERPS020000011">
    <property type="protein sequence ID" value="MBZ9613787.1"/>
    <property type="molecule type" value="Genomic_DNA"/>
</dbReference>